<accession>A0A8A1MHN4</accession>
<dbReference type="AlphaFoldDB" id="A0A8A1MHN4"/>
<dbReference type="Proteomes" id="UP000663671">
    <property type="component" value="Chromosome 1"/>
</dbReference>
<proteinExistence type="predicted"/>
<dbReference type="EMBL" id="CP069114">
    <property type="protein sequence ID" value="QSS63627.1"/>
    <property type="molecule type" value="Genomic_DNA"/>
</dbReference>
<evidence type="ECO:0000313" key="1">
    <source>
        <dbReference type="EMBL" id="QSS63627.1"/>
    </source>
</evidence>
<reference evidence="1" key="1">
    <citation type="submission" date="2021-01" db="EMBL/GenBank/DDBJ databases">
        <title>Chromosome-level genome assembly of a human fungal pathogen reveals clustering of transcriptionally co-regulated genes.</title>
        <authorList>
            <person name="Voorhies M."/>
            <person name="Cohen S."/>
            <person name="Shea T.P."/>
            <person name="Petrus S."/>
            <person name="Munoz J.F."/>
            <person name="Poplawski S."/>
            <person name="Goldman W.E."/>
            <person name="Michael T."/>
            <person name="Cuomo C.A."/>
            <person name="Sil A."/>
            <person name="Beyhan S."/>
        </authorList>
    </citation>
    <scope>NUCLEOTIDE SEQUENCE</scope>
    <source>
        <strain evidence="1">WU24</strain>
    </source>
</reference>
<name>A0A8A1MHN4_AJECA</name>
<protein>
    <submittedName>
        <fullName evidence="1">CBS and PB1 domain-containing protein</fullName>
    </submittedName>
</protein>
<dbReference type="VEuPathDB" id="FungiDB:I7I51_00686"/>
<evidence type="ECO:0000313" key="2">
    <source>
        <dbReference type="Proteomes" id="UP000663671"/>
    </source>
</evidence>
<gene>
    <name evidence="1" type="ORF">I7I51_00686</name>
</gene>
<organism evidence="1 2">
    <name type="scientific">Ajellomyces capsulatus</name>
    <name type="common">Darling's disease fungus</name>
    <name type="synonym">Histoplasma capsulatum</name>
    <dbReference type="NCBI Taxonomy" id="5037"/>
    <lineage>
        <taxon>Eukaryota</taxon>
        <taxon>Fungi</taxon>
        <taxon>Dikarya</taxon>
        <taxon>Ascomycota</taxon>
        <taxon>Pezizomycotina</taxon>
        <taxon>Eurotiomycetes</taxon>
        <taxon>Eurotiomycetidae</taxon>
        <taxon>Onygenales</taxon>
        <taxon>Ajellomycetaceae</taxon>
        <taxon>Histoplasma</taxon>
    </lineage>
</organism>
<sequence length="60" mass="7251">MPWTSWSGRDLDIYPSWMRIRIYLESLTLPNVSTMRWRSWRGRIARLANCMMLSKVCSRN</sequence>